<feature type="transmembrane region" description="Helical" evidence="1">
    <location>
        <begin position="33"/>
        <end position="53"/>
    </location>
</feature>
<dbReference type="EMBL" id="FOAA01000001">
    <property type="protein sequence ID" value="SEK20304.1"/>
    <property type="molecule type" value="Genomic_DNA"/>
</dbReference>
<keyword evidence="3" id="KW-1185">Reference proteome</keyword>
<dbReference type="OrthoDB" id="5796571at2"/>
<protein>
    <submittedName>
        <fullName evidence="2">Uncharacterized protein</fullName>
    </submittedName>
</protein>
<dbReference type="RefSeq" id="WP_090249499.1">
    <property type="nucleotide sequence ID" value="NZ_FOAA01000001.1"/>
</dbReference>
<evidence type="ECO:0000256" key="1">
    <source>
        <dbReference type="SAM" id="Phobius"/>
    </source>
</evidence>
<accession>A0A1H7F3A3</accession>
<evidence type="ECO:0000313" key="3">
    <source>
        <dbReference type="Proteomes" id="UP000199256"/>
    </source>
</evidence>
<gene>
    <name evidence="2" type="ORF">SAMN05444515_10192</name>
</gene>
<evidence type="ECO:0000313" key="2">
    <source>
        <dbReference type="EMBL" id="SEK20304.1"/>
    </source>
</evidence>
<sequence length="64" mass="6667">MRIGIGIGVFLVGLTWLLYRVGNIPPEMGGLGVIGYLIPALLVIVLGLGIFAWGPGNEAQTSSD</sequence>
<reference evidence="3" key="1">
    <citation type="submission" date="2016-10" db="EMBL/GenBank/DDBJ databases">
        <authorList>
            <person name="Varghese N."/>
            <person name="Submissions S."/>
        </authorList>
    </citation>
    <scope>NUCLEOTIDE SEQUENCE [LARGE SCALE GENOMIC DNA]</scope>
    <source>
        <strain evidence="3">DSM 241</strain>
    </source>
</reference>
<name>A0A1H7F3A3_9GAMM</name>
<proteinExistence type="predicted"/>
<organism evidence="2 3">
    <name type="scientific">Ectothiorhodospira marina</name>
    <dbReference type="NCBI Taxonomy" id="1396821"/>
    <lineage>
        <taxon>Bacteria</taxon>
        <taxon>Pseudomonadati</taxon>
        <taxon>Pseudomonadota</taxon>
        <taxon>Gammaproteobacteria</taxon>
        <taxon>Chromatiales</taxon>
        <taxon>Ectothiorhodospiraceae</taxon>
        <taxon>Ectothiorhodospira</taxon>
    </lineage>
</organism>
<keyword evidence="1" id="KW-0472">Membrane</keyword>
<keyword evidence="1" id="KW-0812">Transmembrane</keyword>
<dbReference type="AlphaFoldDB" id="A0A1H7F3A3"/>
<keyword evidence="1" id="KW-1133">Transmembrane helix</keyword>
<dbReference type="Proteomes" id="UP000199256">
    <property type="component" value="Unassembled WGS sequence"/>
</dbReference>